<gene>
    <name evidence="1" type="ORF">N658DRAFT_499431</name>
</gene>
<reference evidence="1" key="1">
    <citation type="journal article" date="2023" name="Mol. Phylogenet. Evol.">
        <title>Genome-scale phylogeny and comparative genomics of the fungal order Sordariales.</title>
        <authorList>
            <person name="Hensen N."/>
            <person name="Bonometti L."/>
            <person name="Westerberg I."/>
            <person name="Brannstrom I.O."/>
            <person name="Guillou S."/>
            <person name="Cros-Aarteil S."/>
            <person name="Calhoun S."/>
            <person name="Haridas S."/>
            <person name="Kuo A."/>
            <person name="Mondo S."/>
            <person name="Pangilinan J."/>
            <person name="Riley R."/>
            <person name="LaButti K."/>
            <person name="Andreopoulos B."/>
            <person name="Lipzen A."/>
            <person name="Chen C."/>
            <person name="Yan M."/>
            <person name="Daum C."/>
            <person name="Ng V."/>
            <person name="Clum A."/>
            <person name="Steindorff A."/>
            <person name="Ohm R.A."/>
            <person name="Martin F."/>
            <person name="Silar P."/>
            <person name="Natvig D.O."/>
            <person name="Lalanne C."/>
            <person name="Gautier V."/>
            <person name="Ament-Velasquez S.L."/>
            <person name="Kruys A."/>
            <person name="Hutchinson M.I."/>
            <person name="Powell A.J."/>
            <person name="Barry K."/>
            <person name="Miller A.N."/>
            <person name="Grigoriev I.V."/>
            <person name="Debuchy R."/>
            <person name="Gladieux P."/>
            <person name="Hiltunen Thoren M."/>
            <person name="Johannesson H."/>
        </authorList>
    </citation>
    <scope>NUCLEOTIDE SEQUENCE</scope>
    <source>
        <strain evidence="1">CBS 757.83</strain>
    </source>
</reference>
<protein>
    <submittedName>
        <fullName evidence="1">Uncharacterized protein</fullName>
    </submittedName>
</protein>
<organism evidence="1 2">
    <name type="scientific">Parathielavia hyrcaniae</name>
    <dbReference type="NCBI Taxonomy" id="113614"/>
    <lineage>
        <taxon>Eukaryota</taxon>
        <taxon>Fungi</taxon>
        <taxon>Dikarya</taxon>
        <taxon>Ascomycota</taxon>
        <taxon>Pezizomycotina</taxon>
        <taxon>Sordariomycetes</taxon>
        <taxon>Sordariomycetidae</taxon>
        <taxon>Sordariales</taxon>
        <taxon>Chaetomiaceae</taxon>
        <taxon>Parathielavia</taxon>
    </lineage>
</organism>
<name>A0AAN6PXC6_9PEZI</name>
<reference evidence="1" key="2">
    <citation type="submission" date="2023-05" db="EMBL/GenBank/DDBJ databases">
        <authorList>
            <consortium name="Lawrence Berkeley National Laboratory"/>
            <person name="Steindorff A."/>
            <person name="Hensen N."/>
            <person name="Bonometti L."/>
            <person name="Westerberg I."/>
            <person name="Brannstrom I.O."/>
            <person name="Guillou S."/>
            <person name="Cros-Aarteil S."/>
            <person name="Calhoun S."/>
            <person name="Haridas S."/>
            <person name="Kuo A."/>
            <person name="Mondo S."/>
            <person name="Pangilinan J."/>
            <person name="Riley R."/>
            <person name="Labutti K."/>
            <person name="Andreopoulos B."/>
            <person name="Lipzen A."/>
            <person name="Chen C."/>
            <person name="Yanf M."/>
            <person name="Daum C."/>
            <person name="Ng V."/>
            <person name="Clum A."/>
            <person name="Ohm R."/>
            <person name="Martin F."/>
            <person name="Silar P."/>
            <person name="Natvig D."/>
            <person name="Lalanne C."/>
            <person name="Gautier V."/>
            <person name="Ament-Velasquez S.L."/>
            <person name="Kruys A."/>
            <person name="Hutchinson M.I."/>
            <person name="Powell A.J."/>
            <person name="Barry K."/>
            <person name="Miller A.N."/>
            <person name="Grigoriev I.V."/>
            <person name="Debuchy R."/>
            <person name="Gladieux P."/>
            <person name="Thoren M.H."/>
            <person name="Johannesson H."/>
        </authorList>
    </citation>
    <scope>NUCLEOTIDE SEQUENCE</scope>
    <source>
        <strain evidence="1">CBS 757.83</strain>
    </source>
</reference>
<sequence>MAMSIVPDTCTLSLGQEAARIVVKIRRSIIRHFDPTMQSMTGRELAHHALRKAQTALENARQAVSDVLFAAAEGPWERGFTFSPAADRYYDLETHFVFYYRYKMGILLGEEDPPVLELVADEVVDEVAVFRAAWLDEEGRERANRWENNLIRCRFAFALRYYYSYTAAPKA</sequence>
<accession>A0AAN6PXC6</accession>
<evidence type="ECO:0000313" key="2">
    <source>
        <dbReference type="Proteomes" id="UP001305647"/>
    </source>
</evidence>
<evidence type="ECO:0000313" key="1">
    <source>
        <dbReference type="EMBL" id="KAK4098374.1"/>
    </source>
</evidence>
<dbReference type="EMBL" id="MU863659">
    <property type="protein sequence ID" value="KAK4098374.1"/>
    <property type="molecule type" value="Genomic_DNA"/>
</dbReference>
<comment type="caution">
    <text evidence="1">The sequence shown here is derived from an EMBL/GenBank/DDBJ whole genome shotgun (WGS) entry which is preliminary data.</text>
</comment>
<dbReference type="AlphaFoldDB" id="A0AAN6PXC6"/>
<keyword evidence="2" id="KW-1185">Reference proteome</keyword>
<dbReference type="Proteomes" id="UP001305647">
    <property type="component" value="Unassembled WGS sequence"/>
</dbReference>
<proteinExistence type="predicted"/>